<dbReference type="Gene3D" id="3.40.50.1820">
    <property type="entry name" value="alpha/beta hydrolase"/>
    <property type="match status" value="1"/>
</dbReference>
<feature type="compositionally biased region" description="Basic and acidic residues" evidence="1">
    <location>
        <begin position="44"/>
        <end position="57"/>
    </location>
</feature>
<dbReference type="Pfam" id="PF00561">
    <property type="entry name" value="Abhydrolase_1"/>
    <property type="match status" value="1"/>
</dbReference>
<organism evidence="3 4">
    <name type="scientific">Trichoderma cornu-damae</name>
    <dbReference type="NCBI Taxonomy" id="654480"/>
    <lineage>
        <taxon>Eukaryota</taxon>
        <taxon>Fungi</taxon>
        <taxon>Dikarya</taxon>
        <taxon>Ascomycota</taxon>
        <taxon>Pezizomycotina</taxon>
        <taxon>Sordariomycetes</taxon>
        <taxon>Hypocreomycetidae</taxon>
        <taxon>Hypocreales</taxon>
        <taxon>Hypocreaceae</taxon>
        <taxon>Trichoderma</taxon>
    </lineage>
</organism>
<evidence type="ECO:0000313" key="3">
    <source>
        <dbReference type="EMBL" id="KAH6605018.1"/>
    </source>
</evidence>
<dbReference type="PANTHER" id="PTHR43139">
    <property type="entry name" value="SI:DKEY-122A22.2"/>
    <property type="match status" value="1"/>
</dbReference>
<dbReference type="InterPro" id="IPR000073">
    <property type="entry name" value="AB_hydrolase_1"/>
</dbReference>
<evidence type="ECO:0000313" key="4">
    <source>
        <dbReference type="Proteomes" id="UP000827724"/>
    </source>
</evidence>
<proteinExistence type="predicted"/>
<dbReference type="Proteomes" id="UP000827724">
    <property type="component" value="Unassembled WGS sequence"/>
</dbReference>
<dbReference type="OrthoDB" id="408373at2759"/>
<sequence>MLPYGRHFRPDQLTKKGSAALAAAACLSLYLIIRPALSPRTRSPKTDIVRVRDRTGQDPEDPDKAVPYPPDQFPGGKDVETVYGTVRVFEWGPEDGEKVLLVHGIGTPCIALGAVAWELVRKGYRVMLFDLFGRGYSDGPSNTAYDECLYTTQILLVLASSSLPWTGASSFHLLGYSLGGALAAAFAAYHSHMLRSLTVVCPGGLVRESHLSWRSRLMCSHGVLPEWLLRSWVRARIEPQHGQSADVPEGDEAEVNFDDVAVAAGRGTVRVGDVVRWQLEANPAFVDSYMSTIRYAPIYGQHDKVWAVLGEKLAANRELGLGLQRACVILGDRDTLIVKDEWIEDTRVVLGEDGVEVCVISGGHEIAISKGKEVADAAISSWRGSGRYSSNSSSSRSSKSSGSGGTRSKKSRYRN</sequence>
<gene>
    <name evidence="3" type="ORF">Trco_006725</name>
</gene>
<feature type="domain" description="AB hydrolase-1" evidence="2">
    <location>
        <begin position="99"/>
        <end position="214"/>
    </location>
</feature>
<dbReference type="InterPro" id="IPR052370">
    <property type="entry name" value="Meta-cleavage_hydrolase"/>
</dbReference>
<keyword evidence="3" id="KW-0378">Hydrolase</keyword>
<dbReference type="InterPro" id="IPR029058">
    <property type="entry name" value="AB_hydrolase_fold"/>
</dbReference>
<dbReference type="PRINTS" id="PR00111">
    <property type="entry name" value="ABHYDROLASE"/>
</dbReference>
<dbReference type="EMBL" id="JAIWOZ010000005">
    <property type="protein sequence ID" value="KAH6605018.1"/>
    <property type="molecule type" value="Genomic_DNA"/>
</dbReference>
<comment type="caution">
    <text evidence="3">The sequence shown here is derived from an EMBL/GenBank/DDBJ whole genome shotgun (WGS) entry which is preliminary data.</text>
</comment>
<evidence type="ECO:0000256" key="1">
    <source>
        <dbReference type="SAM" id="MobiDB-lite"/>
    </source>
</evidence>
<name>A0A9P8TU62_9HYPO</name>
<dbReference type="SUPFAM" id="SSF53474">
    <property type="entry name" value="alpha/beta-Hydrolases"/>
    <property type="match status" value="1"/>
</dbReference>
<dbReference type="PANTHER" id="PTHR43139:SF65">
    <property type="entry name" value="HYDROLASE FAMILY PROTEIN, PUTATIVE (AFU_ORTHOLOGUE AFUA_6G07060)-RELATED"/>
    <property type="match status" value="1"/>
</dbReference>
<protein>
    <submittedName>
        <fullName evidence="3">Alpha beta hydrolase</fullName>
    </submittedName>
</protein>
<feature type="region of interest" description="Disordered" evidence="1">
    <location>
        <begin position="44"/>
        <end position="71"/>
    </location>
</feature>
<dbReference type="AlphaFoldDB" id="A0A9P8TU62"/>
<feature type="compositionally biased region" description="Low complexity" evidence="1">
    <location>
        <begin position="383"/>
        <end position="401"/>
    </location>
</feature>
<accession>A0A9P8TU62</accession>
<dbReference type="GO" id="GO:0005783">
    <property type="term" value="C:endoplasmic reticulum"/>
    <property type="evidence" value="ECO:0007669"/>
    <property type="project" value="TreeGrafter"/>
</dbReference>
<feature type="region of interest" description="Disordered" evidence="1">
    <location>
        <begin position="383"/>
        <end position="415"/>
    </location>
</feature>
<evidence type="ECO:0000259" key="2">
    <source>
        <dbReference type="Pfam" id="PF00561"/>
    </source>
</evidence>
<reference evidence="3" key="1">
    <citation type="submission" date="2021-08" db="EMBL/GenBank/DDBJ databases">
        <title>Chromosome-Level Trichoderma cornu-damae using Hi-C Data.</title>
        <authorList>
            <person name="Kim C.S."/>
        </authorList>
    </citation>
    <scope>NUCLEOTIDE SEQUENCE</scope>
    <source>
        <strain evidence="3">KA19-0412C</strain>
    </source>
</reference>
<keyword evidence="4" id="KW-1185">Reference proteome</keyword>
<dbReference type="GO" id="GO:0016787">
    <property type="term" value="F:hydrolase activity"/>
    <property type="evidence" value="ECO:0007669"/>
    <property type="project" value="UniProtKB-KW"/>
</dbReference>